<dbReference type="Pfam" id="PF01145">
    <property type="entry name" value="Band_7"/>
    <property type="match status" value="1"/>
</dbReference>
<sequence length="96" mass="11086">MLVEDKFVDALRATAAQMTMHELQDTRENFVQGVQNTVAEDLSKNGLELESVSLTNFNQTSKEHFNPNNAFDAEGLTKLTQETERRRRERNEVNRM</sequence>
<gene>
    <name evidence="8" type="primary">yqiK_2</name>
    <name evidence="8" type="ORF">NCTC8985_05340</name>
</gene>
<dbReference type="InterPro" id="IPR027705">
    <property type="entry name" value="Flotillin_fam"/>
</dbReference>
<dbReference type="InterPro" id="IPR001107">
    <property type="entry name" value="Band_7"/>
</dbReference>
<evidence type="ECO:0000256" key="4">
    <source>
        <dbReference type="ARBA" id="ARBA00022475"/>
    </source>
</evidence>
<dbReference type="Gene3D" id="3.30.479.30">
    <property type="entry name" value="Band 7 domain"/>
    <property type="match status" value="1"/>
</dbReference>
<evidence type="ECO:0000313" key="8">
    <source>
        <dbReference type="EMBL" id="STI79929.1"/>
    </source>
</evidence>
<evidence type="ECO:0000259" key="7">
    <source>
        <dbReference type="Pfam" id="PF01145"/>
    </source>
</evidence>
<protein>
    <submittedName>
        <fullName evidence="8">Inner membrane protein yqiK</fullName>
    </submittedName>
</protein>
<dbReference type="PANTHER" id="PTHR13806">
    <property type="entry name" value="FLOTILLIN-RELATED"/>
    <property type="match status" value="1"/>
</dbReference>
<evidence type="ECO:0000313" key="9">
    <source>
        <dbReference type="Proteomes" id="UP000254405"/>
    </source>
</evidence>
<evidence type="ECO:0000256" key="6">
    <source>
        <dbReference type="SAM" id="MobiDB-lite"/>
    </source>
</evidence>
<dbReference type="EMBL" id="UGCO01000001">
    <property type="protein sequence ID" value="STI79929.1"/>
    <property type="molecule type" value="Genomic_DNA"/>
</dbReference>
<organism evidence="8 9">
    <name type="scientific">Escherichia coli</name>
    <dbReference type="NCBI Taxonomy" id="562"/>
    <lineage>
        <taxon>Bacteria</taxon>
        <taxon>Pseudomonadati</taxon>
        <taxon>Pseudomonadota</taxon>
        <taxon>Gammaproteobacteria</taxon>
        <taxon>Enterobacterales</taxon>
        <taxon>Enterobacteriaceae</taxon>
        <taxon>Escherichia</taxon>
    </lineage>
</organism>
<dbReference type="SUPFAM" id="SSF117892">
    <property type="entry name" value="Band 7/SPFH domain"/>
    <property type="match status" value="1"/>
</dbReference>
<evidence type="ECO:0000256" key="1">
    <source>
        <dbReference type="ARBA" id="ARBA00004167"/>
    </source>
</evidence>
<dbReference type="Proteomes" id="UP000254405">
    <property type="component" value="Unassembled WGS sequence"/>
</dbReference>
<comment type="similarity">
    <text evidence="3">Belongs to the band 7/mec-2 family. Flotillin subfamily.</text>
</comment>
<name>A0A376TTS6_ECOLX</name>
<dbReference type="GO" id="GO:0005886">
    <property type="term" value="C:plasma membrane"/>
    <property type="evidence" value="ECO:0007669"/>
    <property type="project" value="UniProtKB-SubCell"/>
</dbReference>
<dbReference type="PANTHER" id="PTHR13806:SF31">
    <property type="entry name" value="FLOTILLIN-LIKE PROTEIN 1-RELATED"/>
    <property type="match status" value="1"/>
</dbReference>
<keyword evidence="5" id="KW-0472">Membrane</keyword>
<evidence type="ECO:0000256" key="2">
    <source>
        <dbReference type="ARBA" id="ARBA00004236"/>
    </source>
</evidence>
<feature type="region of interest" description="Disordered" evidence="6">
    <location>
        <begin position="60"/>
        <end position="96"/>
    </location>
</feature>
<evidence type="ECO:0000256" key="3">
    <source>
        <dbReference type="ARBA" id="ARBA00007161"/>
    </source>
</evidence>
<feature type="domain" description="Band 7" evidence="7">
    <location>
        <begin position="2"/>
        <end position="75"/>
    </location>
</feature>
<keyword evidence="4" id="KW-1003">Cell membrane</keyword>
<evidence type="ECO:0000256" key="5">
    <source>
        <dbReference type="ARBA" id="ARBA00023136"/>
    </source>
</evidence>
<feature type="compositionally biased region" description="Basic and acidic residues" evidence="6">
    <location>
        <begin position="81"/>
        <end position="96"/>
    </location>
</feature>
<reference evidence="8 9" key="1">
    <citation type="submission" date="2018-06" db="EMBL/GenBank/DDBJ databases">
        <authorList>
            <consortium name="Pathogen Informatics"/>
            <person name="Doyle S."/>
        </authorList>
    </citation>
    <scope>NUCLEOTIDE SEQUENCE [LARGE SCALE GENOMIC DNA]</scope>
    <source>
        <strain evidence="8 9">NCTC8985</strain>
    </source>
</reference>
<accession>A0A376TTS6</accession>
<comment type="subcellular location">
    <subcellularLocation>
        <location evidence="2">Cell membrane</location>
    </subcellularLocation>
    <subcellularLocation>
        <location evidence="1">Membrane</location>
        <topology evidence="1">Single-pass membrane protein</topology>
    </subcellularLocation>
</comment>
<proteinExistence type="inferred from homology"/>
<dbReference type="AlphaFoldDB" id="A0A376TTS6"/>
<dbReference type="InterPro" id="IPR036013">
    <property type="entry name" value="Band_7/SPFH_dom_sf"/>
</dbReference>